<reference evidence="2 3" key="1">
    <citation type="submission" date="2019-05" db="EMBL/GenBank/DDBJ databases">
        <title>Another draft genome of Portunus trituberculatus and its Hox gene families provides insights of decapod evolution.</title>
        <authorList>
            <person name="Jeong J.-H."/>
            <person name="Song I."/>
            <person name="Kim S."/>
            <person name="Choi T."/>
            <person name="Kim D."/>
            <person name="Ryu S."/>
            <person name="Kim W."/>
        </authorList>
    </citation>
    <scope>NUCLEOTIDE SEQUENCE [LARGE SCALE GENOMIC DNA]</scope>
    <source>
        <tissue evidence="2">Muscle</tissue>
    </source>
</reference>
<evidence type="ECO:0000256" key="1">
    <source>
        <dbReference type="SAM" id="MobiDB-lite"/>
    </source>
</evidence>
<dbReference type="Proteomes" id="UP000324222">
    <property type="component" value="Unassembled WGS sequence"/>
</dbReference>
<feature type="compositionally biased region" description="Gly residues" evidence="1">
    <location>
        <begin position="91"/>
        <end position="103"/>
    </location>
</feature>
<feature type="compositionally biased region" description="Low complexity" evidence="1">
    <location>
        <begin position="80"/>
        <end position="90"/>
    </location>
</feature>
<feature type="region of interest" description="Disordered" evidence="1">
    <location>
        <begin position="14"/>
        <end position="315"/>
    </location>
</feature>
<feature type="compositionally biased region" description="Basic residues" evidence="1">
    <location>
        <begin position="275"/>
        <end position="289"/>
    </location>
</feature>
<feature type="compositionally biased region" description="Basic and acidic residues" evidence="1">
    <location>
        <begin position="108"/>
        <end position="124"/>
    </location>
</feature>
<evidence type="ECO:0000313" key="3">
    <source>
        <dbReference type="Proteomes" id="UP000324222"/>
    </source>
</evidence>
<comment type="caution">
    <text evidence="2">The sequence shown here is derived from an EMBL/GenBank/DDBJ whole genome shotgun (WGS) entry which is preliminary data.</text>
</comment>
<gene>
    <name evidence="2" type="primary">R3HDM1_0</name>
    <name evidence="2" type="ORF">E2C01_015362</name>
</gene>
<feature type="compositionally biased region" description="Polar residues" evidence="1">
    <location>
        <begin position="332"/>
        <end position="366"/>
    </location>
</feature>
<feature type="region of interest" description="Disordered" evidence="1">
    <location>
        <begin position="534"/>
        <end position="568"/>
    </location>
</feature>
<feature type="compositionally biased region" description="Low complexity" evidence="1">
    <location>
        <begin position="367"/>
        <end position="390"/>
    </location>
</feature>
<sequence>MFFLLQVSLLDDECDEGVEDGGDMLPDSPPNQPHSHTPPPTPPGGRGISPPSPSASFTHHHNGSPHGPGPGGGGGGGGMNCSHGGSNHCGPGHGSGQGHGAQGPGRSKSLELHHQRSTDSDKEVPLVTSARHRHHGEKPKRLQRSHAMREDSSPPPELLEGPPTSSHPCTSSGGGNTLTVTASGGNRRRIKHQGSSQGSFDGSSPCLSRDRQFSSESRRSKSFEEREEEYEKSLSSADGLGDSPVRSHDSRRNSQDDSRWHETRHWTFMDSETSHRKHHHDNHKLRPGRLPKVESFESRDTLHPRSLRPPVFKSHSFGGYSGGVTVLPRGDSVSSNISSRLSKQDSTSSRISDQSMSSGYKSQRQDTSSTNVSNTLSTTPSPTTSQHQHSAPGQVWGGEGDSQAVMWAVTDMEAVPPGAMLINPQEGHVSEVASHMRALCLSGPSGNEAAGDLVAGQVTAAPAPGPGPQSYVVPRQHYTQPVYYMPAGSVGNLNGSLKYVYPQYQMAPVQPPAGVQGPTGVQPTGMQQVQGIPAVPAVPPLTGGVPAAPGPPTAHHPSMEHNPALPPGGGYLPGGYTVVTYPAAGSVSGTGSGQEAGGTTYYYQLPSAPTGSGLSAPLPPGQPVPTSLHQYTITPSTTTTTFPQ</sequence>
<accession>A0A5B7DLF3</accession>
<feature type="compositionally biased region" description="Low complexity" evidence="1">
    <location>
        <begin position="193"/>
        <end position="204"/>
    </location>
</feature>
<dbReference type="OrthoDB" id="278430at2759"/>
<feature type="compositionally biased region" description="Basic and acidic residues" evidence="1">
    <location>
        <begin position="245"/>
        <end position="267"/>
    </location>
</feature>
<feature type="compositionally biased region" description="Basic residues" evidence="1">
    <location>
        <begin position="130"/>
        <end position="146"/>
    </location>
</feature>
<dbReference type="AlphaFoldDB" id="A0A5B7DLF3"/>
<protein>
    <submittedName>
        <fullName evidence="2">R3H domain-containing protein 1</fullName>
    </submittedName>
</protein>
<feature type="compositionally biased region" description="Basic and acidic residues" evidence="1">
    <location>
        <begin position="291"/>
        <end position="303"/>
    </location>
</feature>
<proteinExistence type="predicted"/>
<feature type="compositionally biased region" description="Polar residues" evidence="1">
    <location>
        <begin position="167"/>
        <end position="184"/>
    </location>
</feature>
<name>A0A5B7DLF3_PORTR</name>
<feature type="compositionally biased region" description="Pro residues" evidence="1">
    <location>
        <begin position="27"/>
        <end position="43"/>
    </location>
</feature>
<dbReference type="EMBL" id="VSRR010001078">
    <property type="protein sequence ID" value="MPC22350.1"/>
    <property type="molecule type" value="Genomic_DNA"/>
</dbReference>
<feature type="compositionally biased region" description="Gly residues" evidence="1">
    <location>
        <begin position="69"/>
        <end position="79"/>
    </location>
</feature>
<evidence type="ECO:0000313" key="2">
    <source>
        <dbReference type="EMBL" id="MPC22350.1"/>
    </source>
</evidence>
<keyword evidence="3" id="KW-1185">Reference proteome</keyword>
<feature type="compositionally biased region" description="Basic and acidic residues" evidence="1">
    <location>
        <begin position="208"/>
        <end position="232"/>
    </location>
</feature>
<feature type="region of interest" description="Disordered" evidence="1">
    <location>
        <begin position="330"/>
        <end position="399"/>
    </location>
</feature>
<organism evidence="2 3">
    <name type="scientific">Portunus trituberculatus</name>
    <name type="common">Swimming crab</name>
    <name type="synonym">Neptunus trituberculatus</name>
    <dbReference type="NCBI Taxonomy" id="210409"/>
    <lineage>
        <taxon>Eukaryota</taxon>
        <taxon>Metazoa</taxon>
        <taxon>Ecdysozoa</taxon>
        <taxon>Arthropoda</taxon>
        <taxon>Crustacea</taxon>
        <taxon>Multicrustacea</taxon>
        <taxon>Malacostraca</taxon>
        <taxon>Eumalacostraca</taxon>
        <taxon>Eucarida</taxon>
        <taxon>Decapoda</taxon>
        <taxon>Pleocyemata</taxon>
        <taxon>Brachyura</taxon>
        <taxon>Eubrachyura</taxon>
        <taxon>Portunoidea</taxon>
        <taxon>Portunidae</taxon>
        <taxon>Portuninae</taxon>
        <taxon>Portunus</taxon>
    </lineage>
</organism>